<proteinExistence type="predicted"/>
<comment type="caution">
    <text evidence="1">The sequence shown here is derived from an EMBL/GenBank/DDBJ whole genome shotgun (WGS) entry which is preliminary data.</text>
</comment>
<name>A0A918KM07_9GAMM</name>
<dbReference type="InterPro" id="IPR046500">
    <property type="entry name" value="DUF6678"/>
</dbReference>
<organism evidence="1 2">
    <name type="scientific">Saccharospirillum salsuginis</name>
    <dbReference type="NCBI Taxonomy" id="418750"/>
    <lineage>
        <taxon>Bacteria</taxon>
        <taxon>Pseudomonadati</taxon>
        <taxon>Pseudomonadota</taxon>
        <taxon>Gammaproteobacteria</taxon>
        <taxon>Oceanospirillales</taxon>
        <taxon>Saccharospirillaceae</taxon>
        <taxon>Saccharospirillum</taxon>
    </lineage>
</organism>
<reference evidence="1" key="1">
    <citation type="journal article" date="2014" name="Int. J. Syst. Evol. Microbiol.">
        <title>Complete genome sequence of Corynebacterium casei LMG S-19264T (=DSM 44701T), isolated from a smear-ripened cheese.</title>
        <authorList>
            <consortium name="US DOE Joint Genome Institute (JGI-PGF)"/>
            <person name="Walter F."/>
            <person name="Albersmeier A."/>
            <person name="Kalinowski J."/>
            <person name="Ruckert C."/>
        </authorList>
    </citation>
    <scope>NUCLEOTIDE SEQUENCE</scope>
    <source>
        <strain evidence="1">KCTC 22169</strain>
    </source>
</reference>
<dbReference type="EMBL" id="BMXR01000012">
    <property type="protein sequence ID" value="GGX68942.1"/>
    <property type="molecule type" value="Genomic_DNA"/>
</dbReference>
<dbReference type="RefSeq" id="WP_189612196.1">
    <property type="nucleotide sequence ID" value="NZ_BMXR01000012.1"/>
</dbReference>
<dbReference type="AlphaFoldDB" id="A0A918KM07"/>
<evidence type="ECO:0000313" key="2">
    <source>
        <dbReference type="Proteomes" id="UP000626148"/>
    </source>
</evidence>
<dbReference type="Pfam" id="PF20383">
    <property type="entry name" value="DUF6678"/>
    <property type="match status" value="1"/>
</dbReference>
<keyword evidence="2" id="KW-1185">Reference proteome</keyword>
<accession>A0A918KM07</accession>
<evidence type="ECO:0000313" key="1">
    <source>
        <dbReference type="EMBL" id="GGX68942.1"/>
    </source>
</evidence>
<dbReference type="Proteomes" id="UP000626148">
    <property type="component" value="Unassembled WGS sequence"/>
</dbReference>
<sequence>MIERLKKVIEERNLVSVMNNTKWEKLANSLMDLGKDEPYVRVKDIYDEESSGFSLFDWTFSEYSPSRLEWVDISPIRKVRRGRLVADFEIDNTEIVHEAILKSQVPYSMEGNNFRVWGYFEAGTIPEFL</sequence>
<reference evidence="1" key="2">
    <citation type="submission" date="2020-09" db="EMBL/GenBank/DDBJ databases">
        <authorList>
            <person name="Sun Q."/>
            <person name="Kim S."/>
        </authorList>
    </citation>
    <scope>NUCLEOTIDE SEQUENCE</scope>
    <source>
        <strain evidence="1">KCTC 22169</strain>
    </source>
</reference>
<gene>
    <name evidence="1" type="ORF">GCM10007392_40760</name>
</gene>
<protein>
    <submittedName>
        <fullName evidence="1">Uncharacterized protein</fullName>
    </submittedName>
</protein>